<evidence type="ECO:0000256" key="9">
    <source>
        <dbReference type="ARBA" id="ARBA00031586"/>
    </source>
</evidence>
<geneLocation type="mitochondrion" evidence="12"/>
<dbReference type="GO" id="GO:0008137">
    <property type="term" value="F:NADH dehydrogenase (ubiquinone) activity"/>
    <property type="evidence" value="ECO:0007669"/>
    <property type="project" value="UniProtKB-EC"/>
</dbReference>
<feature type="transmembrane region" description="Helical" evidence="11">
    <location>
        <begin position="27"/>
        <end position="48"/>
    </location>
</feature>
<evidence type="ECO:0000256" key="6">
    <source>
        <dbReference type="ARBA" id="ARBA00022989"/>
    </source>
</evidence>
<comment type="subcellular location">
    <subcellularLocation>
        <location evidence="1">Membrane</location>
        <topology evidence="1">Multi-pass membrane protein</topology>
    </subcellularLocation>
</comment>
<evidence type="ECO:0000256" key="1">
    <source>
        <dbReference type="ARBA" id="ARBA00004141"/>
    </source>
</evidence>
<gene>
    <name evidence="12" type="primary">ND4L</name>
</gene>
<comment type="similarity">
    <text evidence="2">Belongs to the complex I subunit 4L family.</text>
</comment>
<keyword evidence="12" id="KW-0496">Mitochondrion</keyword>
<evidence type="ECO:0000256" key="11">
    <source>
        <dbReference type="SAM" id="Phobius"/>
    </source>
</evidence>
<evidence type="ECO:0000256" key="10">
    <source>
        <dbReference type="ARBA" id="ARBA00049551"/>
    </source>
</evidence>
<reference evidence="12" key="2">
    <citation type="journal article" date="2022" name="Syst. Entomol.">
        <title>Massive gene rearrangements of mitochondrial genomes and implications for the phylogeny of Trichoptera (Insecta).</title>
        <authorList>
            <person name="Ge X."/>
            <person name="Peng L."/>
            <person name="Vogler A.P."/>
            <person name="Morse J.C."/>
            <person name="Yang L."/>
            <person name="Sun C."/>
            <person name="Wang B."/>
        </authorList>
    </citation>
    <scope>NUCLEOTIDE SEQUENCE</scope>
</reference>
<dbReference type="InterPro" id="IPR039428">
    <property type="entry name" value="NUOK/Mnh_C1-like"/>
</dbReference>
<accession>A0A9E8LNY7</accession>
<evidence type="ECO:0000256" key="2">
    <source>
        <dbReference type="ARBA" id="ARBA00010519"/>
    </source>
</evidence>
<keyword evidence="5" id="KW-1278">Translocase</keyword>
<evidence type="ECO:0000256" key="5">
    <source>
        <dbReference type="ARBA" id="ARBA00022967"/>
    </source>
</evidence>
<organism evidence="12">
    <name type="scientific">Kisaura zhejiangensis</name>
    <name type="common">nom. nud.</name>
    <dbReference type="NCBI Taxonomy" id="2904921"/>
    <lineage>
        <taxon>Eukaryota</taxon>
        <taxon>Metazoa</taxon>
        <taxon>Ecdysozoa</taxon>
        <taxon>Arthropoda</taxon>
        <taxon>Hexapoda</taxon>
        <taxon>Insecta</taxon>
        <taxon>Pterygota</taxon>
        <taxon>Neoptera</taxon>
        <taxon>Endopterygota</taxon>
        <taxon>Trichoptera</taxon>
        <taxon>Annulipalpia</taxon>
        <taxon>Philopotamoidea</taxon>
        <taxon>Philopotamidae</taxon>
        <taxon>Philopotaminae</taxon>
        <taxon>Kisaura</taxon>
    </lineage>
</organism>
<keyword evidence="4 11" id="KW-0812">Transmembrane</keyword>
<sequence>MMMKILFLSMYIVGSLSFLLVRKHLLMLLLSLELIMLSLFLMLLMILFNMISEFYFLMIFMIFMVCESVLGLSILVSLVRIYGNDYFQSFNLMGC</sequence>
<evidence type="ECO:0000256" key="4">
    <source>
        <dbReference type="ARBA" id="ARBA00022692"/>
    </source>
</evidence>
<name>A0A9E8LNY7_9NEOP</name>
<dbReference type="GO" id="GO:0016020">
    <property type="term" value="C:membrane"/>
    <property type="evidence" value="ECO:0007669"/>
    <property type="project" value="UniProtKB-SubCell"/>
</dbReference>
<dbReference type="Pfam" id="PF00420">
    <property type="entry name" value="Oxidored_q2"/>
    <property type="match status" value="1"/>
</dbReference>
<evidence type="ECO:0000256" key="8">
    <source>
        <dbReference type="ARBA" id="ARBA00023136"/>
    </source>
</evidence>
<evidence type="ECO:0000256" key="7">
    <source>
        <dbReference type="ARBA" id="ARBA00023027"/>
    </source>
</evidence>
<dbReference type="EMBL" id="OL678025">
    <property type="protein sequence ID" value="UZZ44074.1"/>
    <property type="molecule type" value="Genomic_DNA"/>
</dbReference>
<dbReference type="CTD" id="4539"/>
<dbReference type="Gene3D" id="1.10.287.3510">
    <property type="match status" value="1"/>
</dbReference>
<keyword evidence="8 11" id="KW-0472">Membrane</keyword>
<evidence type="ECO:0000313" key="12">
    <source>
        <dbReference type="EMBL" id="UZZ44074.1"/>
    </source>
</evidence>
<dbReference type="AlphaFoldDB" id="A0A9E8LNY7"/>
<dbReference type="RefSeq" id="YP_010586299.1">
    <property type="nucleotide sequence ID" value="NC_069264.1"/>
</dbReference>
<proteinExistence type="inferred from homology"/>
<keyword evidence="7" id="KW-0520">NAD</keyword>
<keyword evidence="6 11" id="KW-1133">Transmembrane helix</keyword>
<dbReference type="GeneID" id="77425816"/>
<comment type="catalytic activity">
    <reaction evidence="10">
        <text>a ubiquinone + NADH + 5 H(+)(in) = a ubiquinol + NAD(+) + 4 H(+)(out)</text>
        <dbReference type="Rhea" id="RHEA:29091"/>
        <dbReference type="Rhea" id="RHEA-COMP:9565"/>
        <dbReference type="Rhea" id="RHEA-COMP:9566"/>
        <dbReference type="ChEBI" id="CHEBI:15378"/>
        <dbReference type="ChEBI" id="CHEBI:16389"/>
        <dbReference type="ChEBI" id="CHEBI:17976"/>
        <dbReference type="ChEBI" id="CHEBI:57540"/>
        <dbReference type="ChEBI" id="CHEBI:57945"/>
        <dbReference type="EC" id="7.1.1.2"/>
    </reaction>
</comment>
<feature type="transmembrane region" description="Helical" evidence="11">
    <location>
        <begin position="55"/>
        <end position="83"/>
    </location>
</feature>
<reference evidence="12" key="1">
    <citation type="submission" date="2021-11" db="EMBL/GenBank/DDBJ databases">
        <authorList>
            <person name="Ge X.-Y."/>
            <person name="Peng L."/>
            <person name="Sun C.-H."/>
            <person name="Wang B.-X."/>
        </authorList>
    </citation>
    <scope>NUCLEOTIDE SEQUENCE</scope>
</reference>
<protein>
    <recommendedName>
        <fullName evidence="3">NADH-ubiquinone oxidoreductase chain 4L</fullName>
    </recommendedName>
    <alternativeName>
        <fullName evidence="9">NADH dehydrogenase subunit 4L</fullName>
    </alternativeName>
</protein>
<evidence type="ECO:0000256" key="3">
    <source>
        <dbReference type="ARBA" id="ARBA00016612"/>
    </source>
</evidence>